<dbReference type="AlphaFoldDB" id="A0A9X2G3Q6"/>
<keyword evidence="13" id="KW-1185">Reference proteome</keyword>
<evidence type="ECO:0000256" key="1">
    <source>
        <dbReference type="ARBA" id="ARBA00012513"/>
    </source>
</evidence>
<dbReference type="Gene3D" id="1.10.510.10">
    <property type="entry name" value="Transferase(Phosphotransferase) domain 1"/>
    <property type="match status" value="1"/>
</dbReference>
<dbReference type="GO" id="GO:0004674">
    <property type="term" value="F:protein serine/threonine kinase activity"/>
    <property type="evidence" value="ECO:0007669"/>
    <property type="project" value="UniProtKB-KW"/>
</dbReference>
<comment type="catalytic activity">
    <reaction evidence="7">
        <text>L-threonyl-[protein] + ATP = O-phospho-L-threonyl-[protein] + ADP + H(+)</text>
        <dbReference type="Rhea" id="RHEA:46608"/>
        <dbReference type="Rhea" id="RHEA-COMP:11060"/>
        <dbReference type="Rhea" id="RHEA-COMP:11605"/>
        <dbReference type="ChEBI" id="CHEBI:15378"/>
        <dbReference type="ChEBI" id="CHEBI:30013"/>
        <dbReference type="ChEBI" id="CHEBI:30616"/>
        <dbReference type="ChEBI" id="CHEBI:61977"/>
        <dbReference type="ChEBI" id="CHEBI:456216"/>
        <dbReference type="EC" id="2.7.11.1"/>
    </reaction>
</comment>
<dbReference type="InterPro" id="IPR000719">
    <property type="entry name" value="Prot_kinase_dom"/>
</dbReference>
<organism evidence="12 13">
    <name type="scientific">Idiomarina rhizosphaerae</name>
    <dbReference type="NCBI Taxonomy" id="2961572"/>
    <lineage>
        <taxon>Bacteria</taxon>
        <taxon>Pseudomonadati</taxon>
        <taxon>Pseudomonadota</taxon>
        <taxon>Gammaproteobacteria</taxon>
        <taxon>Alteromonadales</taxon>
        <taxon>Idiomarinaceae</taxon>
        <taxon>Idiomarina</taxon>
    </lineage>
</organism>
<dbReference type="Proteomes" id="UP001139474">
    <property type="component" value="Unassembled WGS sequence"/>
</dbReference>
<evidence type="ECO:0000256" key="9">
    <source>
        <dbReference type="PROSITE-ProRule" id="PRU10141"/>
    </source>
</evidence>
<evidence type="ECO:0000256" key="6">
    <source>
        <dbReference type="ARBA" id="ARBA00022840"/>
    </source>
</evidence>
<keyword evidence="5 12" id="KW-0418">Kinase</keyword>
<feature type="binding site" evidence="9">
    <location>
        <position position="47"/>
    </location>
    <ligand>
        <name>ATP</name>
        <dbReference type="ChEBI" id="CHEBI:30616"/>
    </ligand>
</feature>
<keyword evidence="2" id="KW-0723">Serine/threonine-protein kinase</keyword>
<dbReference type="RefSeq" id="WP_253619141.1">
    <property type="nucleotide sequence ID" value="NZ_JAMZDE010000006.1"/>
</dbReference>
<dbReference type="PANTHER" id="PTHR43895">
    <property type="entry name" value="CALCIUM/CALMODULIN-DEPENDENT PROTEIN KINASE KINASE-RELATED"/>
    <property type="match status" value="1"/>
</dbReference>
<evidence type="ECO:0000256" key="8">
    <source>
        <dbReference type="ARBA" id="ARBA00048679"/>
    </source>
</evidence>
<evidence type="ECO:0000256" key="7">
    <source>
        <dbReference type="ARBA" id="ARBA00047899"/>
    </source>
</evidence>
<dbReference type="PROSITE" id="PS50011">
    <property type="entry name" value="PROTEIN_KINASE_DOM"/>
    <property type="match status" value="1"/>
</dbReference>
<dbReference type="PANTHER" id="PTHR43895:SF32">
    <property type="entry name" value="SERINE_THREONINE-PROTEIN KINASE CHK1"/>
    <property type="match status" value="1"/>
</dbReference>
<dbReference type="InterPro" id="IPR011009">
    <property type="entry name" value="Kinase-like_dom_sf"/>
</dbReference>
<keyword evidence="4 9" id="KW-0547">Nucleotide-binding</keyword>
<sequence length="445" mass="50108">MAEVHPDNNFPYPIPARYQSIKLLGQGGSGLVYKAYDQRLKRTVAIKFARSPSIVSRHRLVNEARLLSSVDHPALCRVFDVGEPEVSSSSLFMVLEYIEGKPLSKQRSCLSVYEAAKVVKSLTDGVCRMHEAGYAHNDITAQNIMIRSADNTEDECNNSAVLVDLSIAAPSSPTTIKRDIYQLGALLLLLLTNMKPEQFFLHPITHRNRLPAELSRIIQKALSAEPNEGFLHCRELQQELNGWLRHYQLRKRFFWLGAGGAAILVIIFVLFIFLREQTNRHLLDGYSIEQNQYAHALVFAHYSRHLAKGGQLQQAVVQAELALTHFDDAVASSPELLKYHSERAHFVLSSGNIFTRSQRTTMLLNAINELGNPDTYEEKAAAHYLRAEMYLGLAELNSEQPHLVERWRASALNSLEAAIKHQPGVDRYQQLRTEIDKSQPSAGTD</sequence>
<comment type="caution">
    <text evidence="12">The sequence shown here is derived from an EMBL/GenBank/DDBJ whole genome shotgun (WGS) entry which is preliminary data.</text>
</comment>
<feature type="domain" description="Protein kinase" evidence="11">
    <location>
        <begin position="18"/>
        <end position="244"/>
    </location>
</feature>
<dbReference type="EMBL" id="JAMZDE010000006">
    <property type="protein sequence ID" value="MCP1339378.1"/>
    <property type="molecule type" value="Genomic_DNA"/>
</dbReference>
<evidence type="ECO:0000259" key="11">
    <source>
        <dbReference type="PROSITE" id="PS50011"/>
    </source>
</evidence>
<keyword evidence="3" id="KW-0808">Transferase</keyword>
<evidence type="ECO:0000256" key="2">
    <source>
        <dbReference type="ARBA" id="ARBA00022527"/>
    </source>
</evidence>
<keyword evidence="10" id="KW-0472">Membrane</keyword>
<keyword evidence="10" id="KW-1133">Transmembrane helix</keyword>
<dbReference type="GO" id="GO:0005524">
    <property type="term" value="F:ATP binding"/>
    <property type="evidence" value="ECO:0007669"/>
    <property type="project" value="UniProtKB-UniRule"/>
</dbReference>
<dbReference type="InterPro" id="IPR017441">
    <property type="entry name" value="Protein_kinase_ATP_BS"/>
</dbReference>
<name>A0A9X2G3Q6_9GAMM</name>
<dbReference type="GO" id="GO:0007165">
    <property type="term" value="P:signal transduction"/>
    <property type="evidence" value="ECO:0007669"/>
    <property type="project" value="TreeGrafter"/>
</dbReference>
<feature type="transmembrane region" description="Helical" evidence="10">
    <location>
        <begin position="253"/>
        <end position="274"/>
    </location>
</feature>
<keyword evidence="6 9" id="KW-0067">ATP-binding</keyword>
<dbReference type="Gene3D" id="3.30.200.20">
    <property type="entry name" value="Phosphorylase Kinase, domain 1"/>
    <property type="match status" value="1"/>
</dbReference>
<dbReference type="EC" id="2.7.11.1" evidence="1"/>
<proteinExistence type="predicted"/>
<evidence type="ECO:0000256" key="10">
    <source>
        <dbReference type="SAM" id="Phobius"/>
    </source>
</evidence>
<comment type="catalytic activity">
    <reaction evidence="8">
        <text>L-seryl-[protein] + ATP = O-phospho-L-seryl-[protein] + ADP + H(+)</text>
        <dbReference type="Rhea" id="RHEA:17989"/>
        <dbReference type="Rhea" id="RHEA-COMP:9863"/>
        <dbReference type="Rhea" id="RHEA-COMP:11604"/>
        <dbReference type="ChEBI" id="CHEBI:15378"/>
        <dbReference type="ChEBI" id="CHEBI:29999"/>
        <dbReference type="ChEBI" id="CHEBI:30616"/>
        <dbReference type="ChEBI" id="CHEBI:83421"/>
        <dbReference type="ChEBI" id="CHEBI:456216"/>
        <dbReference type="EC" id="2.7.11.1"/>
    </reaction>
</comment>
<evidence type="ECO:0000256" key="3">
    <source>
        <dbReference type="ARBA" id="ARBA00022679"/>
    </source>
</evidence>
<gene>
    <name evidence="12" type="ORF">NJR55_07195</name>
</gene>
<dbReference type="Pfam" id="PF00069">
    <property type="entry name" value="Pkinase"/>
    <property type="match status" value="1"/>
</dbReference>
<dbReference type="SMART" id="SM00220">
    <property type="entry name" value="S_TKc"/>
    <property type="match status" value="1"/>
</dbReference>
<evidence type="ECO:0000313" key="13">
    <source>
        <dbReference type="Proteomes" id="UP001139474"/>
    </source>
</evidence>
<evidence type="ECO:0000313" key="12">
    <source>
        <dbReference type="EMBL" id="MCP1339378.1"/>
    </source>
</evidence>
<evidence type="ECO:0000256" key="4">
    <source>
        <dbReference type="ARBA" id="ARBA00022741"/>
    </source>
</evidence>
<accession>A0A9X2G3Q6</accession>
<dbReference type="PROSITE" id="PS00107">
    <property type="entry name" value="PROTEIN_KINASE_ATP"/>
    <property type="match status" value="1"/>
</dbReference>
<reference evidence="12" key="1">
    <citation type="submission" date="2022-06" db="EMBL/GenBank/DDBJ databases">
        <title>Idiomarina rhizosphaerae M1R2S28.</title>
        <authorList>
            <person name="Sun J.-Q."/>
            <person name="Li L.-F."/>
        </authorList>
    </citation>
    <scope>NUCLEOTIDE SEQUENCE</scope>
    <source>
        <strain evidence="12">M1R2S28</strain>
    </source>
</reference>
<evidence type="ECO:0000256" key="5">
    <source>
        <dbReference type="ARBA" id="ARBA00022777"/>
    </source>
</evidence>
<keyword evidence="10" id="KW-0812">Transmembrane</keyword>
<protein>
    <recommendedName>
        <fullName evidence="1">non-specific serine/threonine protein kinase</fullName>
        <ecNumber evidence="1">2.7.11.1</ecNumber>
    </recommendedName>
</protein>
<dbReference type="SUPFAM" id="SSF56112">
    <property type="entry name" value="Protein kinase-like (PK-like)"/>
    <property type="match status" value="1"/>
</dbReference>